<keyword evidence="1" id="KW-0812">Transmembrane</keyword>
<keyword evidence="1" id="KW-1133">Transmembrane helix</keyword>
<accession>I6XZ85</accession>
<evidence type="ECO:0000256" key="1">
    <source>
        <dbReference type="SAM" id="Phobius"/>
    </source>
</evidence>
<dbReference type="EMBL" id="JQ303337">
    <property type="protein sequence ID" value="AFN57651.1"/>
    <property type="molecule type" value="Genomic_DNA"/>
</dbReference>
<feature type="transmembrane region" description="Helical" evidence="1">
    <location>
        <begin position="7"/>
        <end position="26"/>
    </location>
</feature>
<keyword evidence="1" id="KW-0472">Membrane</keyword>
<reference evidence="2" key="1">
    <citation type="journal article" date="2012" name="PLoS ONE">
        <title>Functional metagenomics unveils a multifunctional glycosyl hydrolase from the family 43 catalysing the breakdown of plant polymers in the calf rumen.</title>
        <authorList>
            <person name="Ferrer M."/>
            <person name="Ghazi A."/>
            <person name="Beloqui A."/>
            <person name="Vieites J.M."/>
            <person name="Lopez-Cortes N."/>
            <person name="Marin-Navarro J."/>
            <person name="Nechitaylo T.Y."/>
            <person name="Guazzaroni M.E."/>
            <person name="Polaina J."/>
            <person name="Waliczek A."/>
            <person name="Chernikova T.N."/>
            <person name="Reva O.N."/>
            <person name="Golyshina O.V."/>
            <person name="Golyshin P.N."/>
        </authorList>
    </citation>
    <scope>NUCLEOTIDE SEQUENCE</scope>
</reference>
<name>I6XZ85_9BACT</name>
<feature type="transmembrane region" description="Helical" evidence="1">
    <location>
        <begin position="79"/>
        <end position="100"/>
    </location>
</feature>
<protein>
    <submittedName>
        <fullName evidence="2">Uncharacterized protein</fullName>
    </submittedName>
</protein>
<dbReference type="AlphaFoldDB" id="I6XZ85"/>
<organism evidence="2">
    <name type="scientific">uncultured bacterium r_01</name>
    <dbReference type="NCBI Taxonomy" id="1132276"/>
    <lineage>
        <taxon>Bacteria</taxon>
        <taxon>environmental samples</taxon>
    </lineage>
</organism>
<feature type="transmembrane region" description="Helical" evidence="1">
    <location>
        <begin position="46"/>
        <end position="67"/>
    </location>
</feature>
<proteinExistence type="predicted"/>
<sequence length="109" mass="12289">MSMRRTVYFALGAVWSFVVSTLIWWFALSNLHFDFYGNSDDTLGGIILVTGVVLYLILTVVYIVIGFKKVRAWQWWMSVITVLISLGMGFAGIFGATYGVELINGYLFV</sequence>
<evidence type="ECO:0000313" key="2">
    <source>
        <dbReference type="EMBL" id="AFN57651.1"/>
    </source>
</evidence>